<reference evidence="2 3" key="1">
    <citation type="journal article" date="2022" name="Front. Microbiol.">
        <title>High genomic differentiation and limited gene flow indicate recent cryptic speciation within the genus Laspinema (cyanobacteria).</title>
        <authorList>
            <person name="Stanojkovic A."/>
            <person name="Skoupy S."/>
            <person name="Skaloud P."/>
            <person name="Dvorak P."/>
        </authorList>
    </citation>
    <scope>NUCLEOTIDE SEQUENCE [LARGE SCALE GENOMIC DNA]</scope>
    <source>
        <strain evidence="2 3">D2a</strain>
    </source>
</reference>
<evidence type="ECO:0000313" key="3">
    <source>
        <dbReference type="Proteomes" id="UP001525890"/>
    </source>
</evidence>
<feature type="domain" description="Glycosyltransferase 2-like" evidence="1">
    <location>
        <begin position="23"/>
        <end position="149"/>
    </location>
</feature>
<evidence type="ECO:0000259" key="1">
    <source>
        <dbReference type="Pfam" id="PF00535"/>
    </source>
</evidence>
<dbReference type="InterPro" id="IPR029044">
    <property type="entry name" value="Nucleotide-diphossugar_trans"/>
</dbReference>
<dbReference type="RefSeq" id="WP_368007732.1">
    <property type="nucleotide sequence ID" value="NZ_JAMXFF010000028.1"/>
</dbReference>
<keyword evidence="3" id="KW-1185">Reference proteome</keyword>
<dbReference type="Gene3D" id="3.90.550.10">
    <property type="entry name" value="Spore Coat Polysaccharide Biosynthesis Protein SpsA, Chain A"/>
    <property type="match status" value="1"/>
</dbReference>
<dbReference type="GO" id="GO:0016757">
    <property type="term" value="F:glycosyltransferase activity"/>
    <property type="evidence" value="ECO:0007669"/>
    <property type="project" value="UniProtKB-KW"/>
</dbReference>
<keyword evidence="2" id="KW-0808">Transferase</keyword>
<dbReference type="InterPro" id="IPR001173">
    <property type="entry name" value="Glyco_trans_2-like"/>
</dbReference>
<organism evidence="2 3">
    <name type="scientific">Laspinema palackyanum D2a</name>
    <dbReference type="NCBI Taxonomy" id="2953684"/>
    <lineage>
        <taxon>Bacteria</taxon>
        <taxon>Bacillati</taxon>
        <taxon>Cyanobacteriota</taxon>
        <taxon>Cyanophyceae</taxon>
        <taxon>Oscillatoriophycideae</taxon>
        <taxon>Oscillatoriales</taxon>
        <taxon>Laspinemataceae</taxon>
        <taxon>Laspinema</taxon>
        <taxon>Laspinema palackyanum</taxon>
    </lineage>
</organism>
<name>A0ABT2MXS6_9CYAN</name>
<comment type="caution">
    <text evidence="2">The sequence shown here is derived from an EMBL/GenBank/DDBJ whole genome shotgun (WGS) entry which is preliminary data.</text>
</comment>
<protein>
    <submittedName>
        <fullName evidence="2">Glycosyltransferase</fullName>
        <ecNumber evidence="2">2.4.-.-</ecNumber>
    </submittedName>
</protein>
<accession>A0ABT2MXS6</accession>
<proteinExistence type="predicted"/>
<gene>
    <name evidence="2" type="ORF">NG799_17935</name>
</gene>
<dbReference type="EMBL" id="JAMXFF010000028">
    <property type="protein sequence ID" value="MCT7968197.1"/>
    <property type="molecule type" value="Genomic_DNA"/>
</dbReference>
<dbReference type="Proteomes" id="UP001525890">
    <property type="component" value="Unassembled WGS sequence"/>
</dbReference>
<evidence type="ECO:0000313" key="2">
    <source>
        <dbReference type="EMBL" id="MCT7968197.1"/>
    </source>
</evidence>
<dbReference type="SUPFAM" id="SSF53448">
    <property type="entry name" value="Nucleotide-diphospho-sugar transferases"/>
    <property type="match status" value="1"/>
</dbReference>
<dbReference type="Pfam" id="PF00535">
    <property type="entry name" value="Glycos_transf_2"/>
    <property type="match status" value="1"/>
</dbReference>
<keyword evidence="2" id="KW-0328">Glycosyltransferase</keyword>
<dbReference type="EC" id="2.4.-.-" evidence="2"/>
<sequence>MANGEHLPATLDEVSLPQVLPPILLPAFTRADLLKQVLDGLAQQSLRPPMIIAVVDGPRNEREQALVEETVQLLKDFSAIIPVELVRRSQNLGCDKNIVTAFNETFQTHDSLVYLEDDIVPNPCFYDRMCRLLAAYKNQKQVFSISAYSSIAGNAKDQIKADFFTSHRVFSWGYATWADRWHDIAMNTDKLYSNPFGAFYKIPPTIETQATIINQFWLEKQHTTDWVITMTLEALHQNRIHIIPKVSFVYNIGFGHPESKTYRGKEEAWVNAGYDPEACPNTLPPSLELLDCLQAPLTGSQLIQRLGRQKGLWLSPSAVLYLLQHYPGWSSWVSCLQLFTTRLPVLLRRWRSGQPI</sequence>